<evidence type="ECO:0000313" key="3">
    <source>
        <dbReference type="EMBL" id="OGG71889.1"/>
    </source>
</evidence>
<accession>A0A1F6EDY7</accession>
<dbReference type="STRING" id="1798508.A3A35_03180"/>
<dbReference type="EMBL" id="MFLV01000007">
    <property type="protein sequence ID" value="OGG71889.1"/>
    <property type="molecule type" value="Genomic_DNA"/>
</dbReference>
<protein>
    <recommendedName>
        <fullName evidence="2">VWFA domain-containing protein</fullName>
    </recommendedName>
</protein>
<feature type="domain" description="VWFA" evidence="2">
    <location>
        <begin position="311"/>
        <end position="418"/>
    </location>
</feature>
<dbReference type="AlphaFoldDB" id="A0A1F6EDY7"/>
<feature type="compositionally biased region" description="Basic and acidic residues" evidence="1">
    <location>
        <begin position="186"/>
        <end position="211"/>
    </location>
</feature>
<dbReference type="SUPFAM" id="SSF53300">
    <property type="entry name" value="vWA-like"/>
    <property type="match status" value="1"/>
</dbReference>
<dbReference type="Pfam" id="PF13519">
    <property type="entry name" value="VWA_2"/>
    <property type="match status" value="1"/>
</dbReference>
<evidence type="ECO:0000256" key="1">
    <source>
        <dbReference type="SAM" id="MobiDB-lite"/>
    </source>
</evidence>
<dbReference type="InterPro" id="IPR002035">
    <property type="entry name" value="VWF_A"/>
</dbReference>
<feature type="region of interest" description="Disordered" evidence="1">
    <location>
        <begin position="136"/>
        <end position="163"/>
    </location>
</feature>
<dbReference type="CDD" id="cd00198">
    <property type="entry name" value="vWFA"/>
    <property type="match status" value="1"/>
</dbReference>
<comment type="caution">
    <text evidence="3">The sequence shown here is derived from an EMBL/GenBank/DDBJ whole genome shotgun (WGS) entry which is preliminary data.</text>
</comment>
<feature type="region of interest" description="Disordered" evidence="1">
    <location>
        <begin position="182"/>
        <end position="211"/>
    </location>
</feature>
<evidence type="ECO:0000259" key="2">
    <source>
        <dbReference type="Pfam" id="PF13519"/>
    </source>
</evidence>
<reference evidence="3 4" key="1">
    <citation type="journal article" date="2016" name="Nat. Commun.">
        <title>Thousands of microbial genomes shed light on interconnected biogeochemical processes in an aquifer system.</title>
        <authorList>
            <person name="Anantharaman K."/>
            <person name="Brown C.T."/>
            <person name="Hug L.A."/>
            <person name="Sharon I."/>
            <person name="Castelle C.J."/>
            <person name="Probst A.J."/>
            <person name="Thomas B.C."/>
            <person name="Singh A."/>
            <person name="Wilkins M.J."/>
            <person name="Karaoz U."/>
            <person name="Brodie E.L."/>
            <person name="Williams K.H."/>
            <person name="Hubbard S.S."/>
            <person name="Banfield J.F."/>
        </authorList>
    </citation>
    <scope>NUCLEOTIDE SEQUENCE [LARGE SCALE GENOMIC DNA]</scope>
</reference>
<dbReference type="Proteomes" id="UP000179115">
    <property type="component" value="Unassembled WGS sequence"/>
</dbReference>
<gene>
    <name evidence="3" type="ORF">A3A35_03180</name>
</gene>
<proteinExistence type="predicted"/>
<dbReference type="Gene3D" id="3.40.50.410">
    <property type="entry name" value="von Willebrand factor, type A domain"/>
    <property type="match status" value="1"/>
</dbReference>
<evidence type="ECO:0000313" key="4">
    <source>
        <dbReference type="Proteomes" id="UP000179115"/>
    </source>
</evidence>
<organism evidence="3 4">
    <name type="scientific">Candidatus Kaiserbacteria bacterium RIFCSPLOWO2_01_FULL_51_21</name>
    <dbReference type="NCBI Taxonomy" id="1798508"/>
    <lineage>
        <taxon>Bacteria</taxon>
        <taxon>Candidatus Kaiseribacteriota</taxon>
    </lineage>
</organism>
<dbReference type="InterPro" id="IPR036465">
    <property type="entry name" value="vWFA_dom_sf"/>
</dbReference>
<name>A0A1F6EDY7_9BACT</name>
<sequence length="462" mass="50697">MQFTFRTTPPATYISPSGEEMREVANKVDLKSFSRDMVADLCNLAAGGKINLPSAYRDQVRKRVEESLPAPDSRGQWSLPKGGCTTDRQVVTTALTEKAMRYHTSVCDFLQAIDLTRFPGQSPLEQAMSLLKLLSKQQGGQGGGDGGEPLPIFAESDRPEGVAESIQDTLDTVDSLSEDELDMLDPEGKNHSIEESKEGDGQRSGHQGLDRLKVAEDLVEGADRRAMLDISRKLDQFTKLQARRQVRMEQDPTGEEVRQRPIRSLSELPKVSKSAWAMRQQAPAHFLYKAVSGQLQVRERVTRIERKQAIFVLLDGSGSMRGRKHWKATGVVMNRLKAVLSGDAVVYLSVFDTQMSKPACASTPEEARNLIKKFASGNFSGGGTDISAAVKAAHQYIDKQIEEGAALYRPEVVVLTDEDTSVNGLKKSDIPGVRMHGFAMEVANKSLVDFAHSTGGVGIDKF</sequence>